<reference evidence="3" key="3">
    <citation type="journal article" date="2017" name="Nature">
        <title>Genome sequence of the progenitor of the wheat D genome Aegilops tauschii.</title>
        <authorList>
            <person name="Luo M.C."/>
            <person name="Gu Y.Q."/>
            <person name="Puiu D."/>
            <person name="Wang H."/>
            <person name="Twardziok S.O."/>
            <person name="Deal K.R."/>
            <person name="Huo N."/>
            <person name="Zhu T."/>
            <person name="Wang L."/>
            <person name="Wang Y."/>
            <person name="McGuire P.E."/>
            <person name="Liu S."/>
            <person name="Long H."/>
            <person name="Ramasamy R.K."/>
            <person name="Rodriguez J.C."/>
            <person name="Van S.L."/>
            <person name="Yuan L."/>
            <person name="Wang Z."/>
            <person name="Xia Z."/>
            <person name="Xiao L."/>
            <person name="Anderson O.D."/>
            <person name="Ouyang S."/>
            <person name="Liang Y."/>
            <person name="Zimin A.V."/>
            <person name="Pertea G."/>
            <person name="Qi P."/>
            <person name="Bennetzen J.L."/>
            <person name="Dai X."/>
            <person name="Dawson M.W."/>
            <person name="Muller H.G."/>
            <person name="Kugler K."/>
            <person name="Rivarola-Duarte L."/>
            <person name="Spannagl M."/>
            <person name="Mayer K.F.X."/>
            <person name="Lu F.H."/>
            <person name="Bevan M.W."/>
            <person name="Leroy P."/>
            <person name="Li P."/>
            <person name="You F.M."/>
            <person name="Sun Q."/>
            <person name="Liu Z."/>
            <person name="Lyons E."/>
            <person name="Wicker T."/>
            <person name="Salzberg S.L."/>
            <person name="Devos K.M."/>
            <person name="Dvorak J."/>
        </authorList>
    </citation>
    <scope>NUCLEOTIDE SEQUENCE [LARGE SCALE GENOMIC DNA]</scope>
    <source>
        <strain evidence="3">cv. AL8/78</strain>
    </source>
</reference>
<reference evidence="3" key="5">
    <citation type="journal article" date="2021" name="G3 (Bethesda)">
        <title>Aegilops tauschii genome assembly Aet v5.0 features greater sequence contiguity and improved annotation.</title>
        <authorList>
            <person name="Wang L."/>
            <person name="Zhu T."/>
            <person name="Rodriguez J.C."/>
            <person name="Deal K.R."/>
            <person name="Dubcovsky J."/>
            <person name="McGuire P.E."/>
            <person name="Lux T."/>
            <person name="Spannagl M."/>
            <person name="Mayer K.F.X."/>
            <person name="Baldrich P."/>
            <person name="Meyers B.C."/>
            <person name="Huo N."/>
            <person name="Gu Y.Q."/>
            <person name="Zhou H."/>
            <person name="Devos K.M."/>
            <person name="Bennetzen J.L."/>
            <person name="Unver T."/>
            <person name="Budak H."/>
            <person name="Gulick P.J."/>
            <person name="Galiba G."/>
            <person name="Kalapos B."/>
            <person name="Nelson D.R."/>
            <person name="Li P."/>
            <person name="You F.M."/>
            <person name="Luo M.C."/>
            <person name="Dvorak J."/>
        </authorList>
    </citation>
    <scope>NUCLEOTIDE SEQUENCE [LARGE SCALE GENOMIC DNA]</scope>
    <source>
        <strain evidence="3">cv. AL8/78</strain>
    </source>
</reference>
<sequence length="65" mass="7193">PTPTCLGLKALLLLLLQELKRSTPSKDSIAMENPAYVATQKEVSTSKFSEKHVKRVTPGERQTLL</sequence>
<protein>
    <submittedName>
        <fullName evidence="3">Uncharacterized protein</fullName>
    </submittedName>
</protein>
<keyword evidence="2" id="KW-0732">Signal</keyword>
<evidence type="ECO:0000313" key="3">
    <source>
        <dbReference type="EnsemblPlants" id="AET3Gv20436900.24"/>
    </source>
</evidence>
<reference evidence="3" key="4">
    <citation type="submission" date="2019-03" db="UniProtKB">
        <authorList>
            <consortium name="EnsemblPlants"/>
        </authorList>
    </citation>
    <scope>IDENTIFICATION</scope>
</reference>
<feature type="signal peptide" evidence="2">
    <location>
        <begin position="1"/>
        <end position="22"/>
    </location>
</feature>
<name>A0A453ESB3_AEGTS</name>
<proteinExistence type="predicted"/>
<keyword evidence="4" id="KW-1185">Reference proteome</keyword>
<evidence type="ECO:0000256" key="2">
    <source>
        <dbReference type="SAM" id="SignalP"/>
    </source>
</evidence>
<organism evidence="3 4">
    <name type="scientific">Aegilops tauschii subsp. strangulata</name>
    <name type="common">Goatgrass</name>
    <dbReference type="NCBI Taxonomy" id="200361"/>
    <lineage>
        <taxon>Eukaryota</taxon>
        <taxon>Viridiplantae</taxon>
        <taxon>Streptophyta</taxon>
        <taxon>Embryophyta</taxon>
        <taxon>Tracheophyta</taxon>
        <taxon>Spermatophyta</taxon>
        <taxon>Magnoliopsida</taxon>
        <taxon>Liliopsida</taxon>
        <taxon>Poales</taxon>
        <taxon>Poaceae</taxon>
        <taxon>BOP clade</taxon>
        <taxon>Pooideae</taxon>
        <taxon>Triticodae</taxon>
        <taxon>Triticeae</taxon>
        <taxon>Triticinae</taxon>
        <taxon>Aegilops</taxon>
    </lineage>
</organism>
<accession>A0A453ESB3</accession>
<reference evidence="4" key="1">
    <citation type="journal article" date="2014" name="Science">
        <title>Ancient hybridizations among the ancestral genomes of bread wheat.</title>
        <authorList>
            <consortium name="International Wheat Genome Sequencing Consortium,"/>
            <person name="Marcussen T."/>
            <person name="Sandve S.R."/>
            <person name="Heier L."/>
            <person name="Spannagl M."/>
            <person name="Pfeifer M."/>
            <person name="Jakobsen K.S."/>
            <person name="Wulff B.B."/>
            <person name="Steuernagel B."/>
            <person name="Mayer K.F."/>
            <person name="Olsen O.A."/>
        </authorList>
    </citation>
    <scope>NUCLEOTIDE SEQUENCE [LARGE SCALE GENOMIC DNA]</scope>
    <source>
        <strain evidence="4">cv. AL8/78</strain>
    </source>
</reference>
<evidence type="ECO:0000256" key="1">
    <source>
        <dbReference type="SAM" id="MobiDB-lite"/>
    </source>
</evidence>
<feature type="region of interest" description="Disordered" evidence="1">
    <location>
        <begin position="46"/>
        <end position="65"/>
    </location>
</feature>
<dbReference type="AlphaFoldDB" id="A0A453ESB3"/>
<reference evidence="4" key="2">
    <citation type="journal article" date="2017" name="Nat. Plants">
        <title>The Aegilops tauschii genome reveals multiple impacts of transposons.</title>
        <authorList>
            <person name="Zhao G."/>
            <person name="Zou C."/>
            <person name="Li K."/>
            <person name="Wang K."/>
            <person name="Li T."/>
            <person name="Gao L."/>
            <person name="Zhang X."/>
            <person name="Wang H."/>
            <person name="Yang Z."/>
            <person name="Liu X."/>
            <person name="Jiang W."/>
            <person name="Mao L."/>
            <person name="Kong X."/>
            <person name="Jiao Y."/>
            <person name="Jia J."/>
        </authorList>
    </citation>
    <scope>NUCLEOTIDE SEQUENCE [LARGE SCALE GENOMIC DNA]</scope>
    <source>
        <strain evidence="4">cv. AL8/78</strain>
    </source>
</reference>
<dbReference type="Gramene" id="AET3Gv20436900.24">
    <property type="protein sequence ID" value="AET3Gv20436900.24"/>
    <property type="gene ID" value="AET3Gv20436900"/>
</dbReference>
<dbReference type="Proteomes" id="UP000015105">
    <property type="component" value="Chromosome 3D"/>
</dbReference>
<evidence type="ECO:0000313" key="4">
    <source>
        <dbReference type="Proteomes" id="UP000015105"/>
    </source>
</evidence>
<feature type="chain" id="PRO_5019168568" evidence="2">
    <location>
        <begin position="23"/>
        <end position="65"/>
    </location>
</feature>
<dbReference type="EnsemblPlants" id="AET3Gv20436900.24">
    <property type="protein sequence ID" value="AET3Gv20436900.24"/>
    <property type="gene ID" value="AET3Gv20436900"/>
</dbReference>